<dbReference type="FunFam" id="1.10.8.60:FF:000002">
    <property type="entry name" value="ATP-dependent Clp protease ATP-binding subunit ClpX"/>
    <property type="match status" value="1"/>
</dbReference>
<dbReference type="Proteomes" id="UP000001552">
    <property type="component" value="Chromosome"/>
</dbReference>
<dbReference type="Pfam" id="PF06689">
    <property type="entry name" value="zf-C4_ClpX"/>
    <property type="match status" value="1"/>
</dbReference>
<evidence type="ECO:0000256" key="3">
    <source>
        <dbReference type="ARBA" id="ARBA00022833"/>
    </source>
</evidence>
<dbReference type="Pfam" id="PF07724">
    <property type="entry name" value="AAA_2"/>
    <property type="match status" value="1"/>
</dbReference>
<dbReference type="CDD" id="cd19497">
    <property type="entry name" value="RecA-like_ClpX"/>
    <property type="match status" value="1"/>
</dbReference>
<dbReference type="NCBIfam" id="NF003745">
    <property type="entry name" value="PRK05342.1"/>
    <property type="match status" value="1"/>
</dbReference>
<dbReference type="SMART" id="SM00994">
    <property type="entry name" value="zf-C4_ClpX"/>
    <property type="match status" value="1"/>
</dbReference>
<gene>
    <name evidence="6" type="primary">clpX</name>
    <name evidence="9" type="ordered locus">Thit_0619</name>
</gene>
<dbReference type="PANTHER" id="PTHR48102">
    <property type="entry name" value="ATP-DEPENDENT CLP PROTEASE ATP-BINDING SUBUNIT CLPX-LIKE, MITOCHONDRIAL-RELATED"/>
    <property type="match status" value="1"/>
</dbReference>
<dbReference type="SUPFAM" id="SSF52540">
    <property type="entry name" value="P-loop containing nucleoside triphosphate hydrolases"/>
    <property type="match status" value="1"/>
</dbReference>
<keyword evidence="9" id="KW-0645">Protease</keyword>
<keyword evidence="9" id="KW-0378">Hydrolase</keyword>
<accession>D3T7I8</accession>
<dbReference type="InterPro" id="IPR038366">
    <property type="entry name" value="Znf_CppX_C4_sf"/>
</dbReference>
<keyword evidence="2 6" id="KW-0547">Nucleotide-binding</keyword>
<keyword evidence="10" id="KW-1185">Reference proteome</keyword>
<feature type="domain" description="ClpX-type ZB" evidence="8">
    <location>
        <begin position="1"/>
        <end position="53"/>
    </location>
</feature>
<dbReference type="AlphaFoldDB" id="D3T7I8"/>
<evidence type="ECO:0000256" key="6">
    <source>
        <dbReference type="HAMAP-Rule" id="MF_00175"/>
    </source>
</evidence>
<dbReference type="GO" id="GO:0140662">
    <property type="term" value="F:ATP-dependent protein folding chaperone"/>
    <property type="evidence" value="ECO:0007669"/>
    <property type="project" value="InterPro"/>
</dbReference>
<evidence type="ECO:0000313" key="9">
    <source>
        <dbReference type="EMBL" id="ADD01920.1"/>
    </source>
</evidence>
<evidence type="ECO:0000259" key="8">
    <source>
        <dbReference type="PROSITE" id="PS51902"/>
    </source>
</evidence>
<dbReference type="InterPro" id="IPR003593">
    <property type="entry name" value="AAA+_ATPase"/>
</dbReference>
<feature type="binding site" evidence="6">
    <location>
        <begin position="116"/>
        <end position="123"/>
    </location>
    <ligand>
        <name>ATP</name>
        <dbReference type="ChEBI" id="CHEBI:30616"/>
    </ligand>
</feature>
<dbReference type="Gene3D" id="3.40.50.300">
    <property type="entry name" value="P-loop containing nucleotide triphosphate hydrolases"/>
    <property type="match status" value="1"/>
</dbReference>
<evidence type="ECO:0000256" key="5">
    <source>
        <dbReference type="ARBA" id="ARBA00023186"/>
    </source>
</evidence>
<dbReference type="GO" id="GO:0008270">
    <property type="term" value="F:zinc ion binding"/>
    <property type="evidence" value="ECO:0007669"/>
    <property type="project" value="UniProtKB-UniRule"/>
</dbReference>
<dbReference type="FunFam" id="3.40.50.300:FF:000005">
    <property type="entry name" value="ATP-dependent Clp protease ATP-binding subunit ClpX"/>
    <property type="match status" value="1"/>
</dbReference>
<evidence type="ECO:0000256" key="2">
    <source>
        <dbReference type="ARBA" id="ARBA00022741"/>
    </source>
</evidence>
<dbReference type="InterPro" id="IPR010603">
    <property type="entry name" value="Znf_CppX_C4"/>
</dbReference>
<comment type="function">
    <text evidence="6">ATP-dependent specificity component of the Clp protease. It directs the protease to specific substrates. Can perform chaperone functions in the absence of ClpP.</text>
</comment>
<keyword evidence="4 6" id="KW-0067">ATP-binding</keyword>
<dbReference type="PANTHER" id="PTHR48102:SF7">
    <property type="entry name" value="ATP-DEPENDENT CLP PROTEASE ATP-BINDING SUBUNIT CLPX-LIKE, MITOCHONDRIAL"/>
    <property type="match status" value="1"/>
</dbReference>
<keyword evidence="3 6" id="KW-0862">Zinc</keyword>
<dbReference type="SMART" id="SM00382">
    <property type="entry name" value="AAA"/>
    <property type="match status" value="1"/>
</dbReference>
<dbReference type="GO" id="GO:0051603">
    <property type="term" value="P:proteolysis involved in protein catabolic process"/>
    <property type="evidence" value="ECO:0007669"/>
    <property type="project" value="TreeGrafter"/>
</dbReference>
<dbReference type="NCBIfam" id="TIGR00382">
    <property type="entry name" value="clpX"/>
    <property type="match status" value="1"/>
</dbReference>
<dbReference type="GO" id="GO:0046983">
    <property type="term" value="F:protein dimerization activity"/>
    <property type="evidence" value="ECO:0007669"/>
    <property type="project" value="UniProtKB-UniRule"/>
</dbReference>
<dbReference type="EMBL" id="CP001936">
    <property type="protein sequence ID" value="ADD01920.1"/>
    <property type="molecule type" value="Genomic_DNA"/>
</dbReference>
<dbReference type="SMART" id="SM01086">
    <property type="entry name" value="ClpB_D2-small"/>
    <property type="match status" value="1"/>
</dbReference>
<dbReference type="OrthoDB" id="9804062at2"/>
<proteinExistence type="inferred from homology"/>
<dbReference type="KEGG" id="tit:Thit_0619"/>
<dbReference type="GO" id="GO:0051301">
    <property type="term" value="P:cell division"/>
    <property type="evidence" value="ECO:0007669"/>
    <property type="project" value="TreeGrafter"/>
</dbReference>
<dbReference type="InterPro" id="IPR004487">
    <property type="entry name" value="Clp_protease_ATP-bd_su_ClpX"/>
</dbReference>
<feature type="binding site" evidence="6 7">
    <location>
        <position position="12"/>
    </location>
    <ligand>
        <name>Zn(2+)</name>
        <dbReference type="ChEBI" id="CHEBI:29105"/>
    </ligand>
</feature>
<organism evidence="9 10">
    <name type="scientific">Thermoanaerobacter italicus (strain DSM 9252 / Ab9)</name>
    <dbReference type="NCBI Taxonomy" id="580331"/>
    <lineage>
        <taxon>Bacteria</taxon>
        <taxon>Bacillati</taxon>
        <taxon>Bacillota</taxon>
        <taxon>Clostridia</taxon>
        <taxon>Thermoanaerobacterales</taxon>
        <taxon>Thermoanaerobacteraceae</taxon>
        <taxon>Thermoanaerobacter</taxon>
    </lineage>
</organism>
<dbReference type="SUPFAM" id="SSF57716">
    <property type="entry name" value="Glucocorticoid receptor-like (DNA-binding domain)"/>
    <property type="match status" value="1"/>
</dbReference>
<evidence type="ECO:0000256" key="7">
    <source>
        <dbReference type="PROSITE-ProRule" id="PRU01250"/>
    </source>
</evidence>
<feature type="binding site" evidence="6 7">
    <location>
        <position position="34"/>
    </location>
    <ligand>
        <name>Zn(2+)</name>
        <dbReference type="ChEBI" id="CHEBI:29105"/>
    </ligand>
</feature>
<sequence>MAKYDNQKQLKCSFCGKTQDQVKRLVAGPGVYICDECIELCQEIINEEFEEDMDMGMGELPKPKEIKEFLDQYVIGQEKAKKALAVAVYNHYKRINSRLKPDDVELQKSNILLLGPTGSGKTLLAQTLAKLLNVPFAIADATSLTEAGYVGEDVENILLKLIQAADYDIEKAEKGIIYIDEIDKIARKSENPSITRDVSGEGVQQALLKILEGTIANVPPQGGRKHPHQEFIQIDTTNILFICGGAFEGLEKIIESRIGKKTLGFGSDVQSRKEKNIGEILSHIMPEDLLKFGMIPEFIGRVPIVVTLDPLDKEDLVRILTEPKNALVKQYEKLFELDGVKLEFDKKALNLIADKALERKTGARGLRAILEEIMLDVMYEIPSSDNIEKCIITEETVLKKAPPTLVYSDAQKAKKKIKKTESVS</sequence>
<dbReference type="InterPro" id="IPR050052">
    <property type="entry name" value="ATP-dep_Clp_protease_ClpX"/>
</dbReference>
<keyword evidence="5 6" id="KW-0143">Chaperone</keyword>
<feature type="binding site" evidence="6 7">
    <location>
        <position position="15"/>
    </location>
    <ligand>
        <name>Zn(2+)</name>
        <dbReference type="ChEBI" id="CHEBI:29105"/>
    </ligand>
</feature>
<dbReference type="PROSITE" id="PS51902">
    <property type="entry name" value="CLPX_ZB"/>
    <property type="match status" value="1"/>
</dbReference>
<dbReference type="RefSeq" id="WP_012994731.1">
    <property type="nucleotide sequence ID" value="NC_013921.1"/>
</dbReference>
<evidence type="ECO:0000313" key="10">
    <source>
        <dbReference type="Proteomes" id="UP000001552"/>
    </source>
</evidence>
<dbReference type="InterPro" id="IPR059188">
    <property type="entry name" value="Znf_CLPX-like"/>
</dbReference>
<evidence type="ECO:0000256" key="4">
    <source>
        <dbReference type="ARBA" id="ARBA00022840"/>
    </source>
</evidence>
<dbReference type="Pfam" id="PF10431">
    <property type="entry name" value="ClpB_D2-small"/>
    <property type="match status" value="1"/>
</dbReference>
<dbReference type="Gene3D" id="6.20.220.10">
    <property type="entry name" value="ClpX chaperone, C4-type zinc finger domain"/>
    <property type="match status" value="1"/>
</dbReference>
<dbReference type="InterPro" id="IPR027417">
    <property type="entry name" value="P-loop_NTPase"/>
</dbReference>
<dbReference type="eggNOG" id="COG1219">
    <property type="taxonomic scope" value="Bacteria"/>
</dbReference>
<dbReference type="Gene3D" id="1.10.8.60">
    <property type="match status" value="1"/>
</dbReference>
<dbReference type="InterPro" id="IPR019489">
    <property type="entry name" value="Clp_ATPase_C"/>
</dbReference>
<comment type="subunit">
    <text evidence="6">Component of the ClpX-ClpP complex. Forms a hexameric ring that, in the presence of ATP, binds to fourteen ClpP subunits assembled into a disk-like structure with a central cavity, resembling the structure of eukaryotic proteasomes.</text>
</comment>
<name>D3T7I8_THEIA</name>
<evidence type="ECO:0000256" key="1">
    <source>
        <dbReference type="ARBA" id="ARBA00022723"/>
    </source>
</evidence>
<dbReference type="GO" id="GO:0008233">
    <property type="term" value="F:peptidase activity"/>
    <property type="evidence" value="ECO:0007669"/>
    <property type="project" value="UniProtKB-KW"/>
</dbReference>
<dbReference type="GO" id="GO:0009376">
    <property type="term" value="C:HslUV protease complex"/>
    <property type="evidence" value="ECO:0007669"/>
    <property type="project" value="TreeGrafter"/>
</dbReference>
<dbReference type="InterPro" id="IPR046425">
    <property type="entry name" value="ClpX_bact"/>
</dbReference>
<protein>
    <recommendedName>
        <fullName evidence="6">ATP-dependent Clp protease ATP-binding subunit ClpX</fullName>
    </recommendedName>
</protein>
<dbReference type="HOGENOM" id="CLU_014218_8_2_9"/>
<reference evidence="9" key="1">
    <citation type="submission" date="2010-02" db="EMBL/GenBank/DDBJ databases">
        <title>Complete sequence of Thermoanaerobacter italicus Ab9.</title>
        <authorList>
            <consortium name="US DOE Joint Genome Institute"/>
            <person name="Lucas S."/>
            <person name="Copeland A."/>
            <person name="Lapidus A."/>
            <person name="Cheng J.-F."/>
            <person name="Bruce D."/>
            <person name="Goodwin L."/>
            <person name="Pitluck S."/>
            <person name="Chertkov O."/>
            <person name="Detter J.C."/>
            <person name="Han C."/>
            <person name="Tapia R."/>
            <person name="Land M."/>
            <person name="Hauser L."/>
            <person name="Kyrpides N."/>
            <person name="Mikhailova N."/>
            <person name="Hemme C.L."/>
            <person name="Woyke T."/>
        </authorList>
    </citation>
    <scope>NUCLEOTIDE SEQUENCE [LARGE SCALE GENOMIC DNA]</scope>
    <source>
        <strain evidence="9">Ab9</strain>
    </source>
</reference>
<dbReference type="GO" id="GO:0016887">
    <property type="term" value="F:ATP hydrolysis activity"/>
    <property type="evidence" value="ECO:0007669"/>
    <property type="project" value="InterPro"/>
</dbReference>
<dbReference type="GO" id="GO:0005524">
    <property type="term" value="F:ATP binding"/>
    <property type="evidence" value="ECO:0007669"/>
    <property type="project" value="UniProtKB-UniRule"/>
</dbReference>
<feature type="binding site" evidence="6 7">
    <location>
        <position position="37"/>
    </location>
    <ligand>
        <name>Zn(2+)</name>
        <dbReference type="ChEBI" id="CHEBI:29105"/>
    </ligand>
</feature>
<dbReference type="HAMAP" id="MF_00175">
    <property type="entry name" value="ClpX"/>
    <property type="match status" value="1"/>
</dbReference>
<comment type="similarity">
    <text evidence="6 7">Belongs to the ClpX chaperone family.</text>
</comment>
<dbReference type="GO" id="GO:0051082">
    <property type="term" value="F:unfolded protein binding"/>
    <property type="evidence" value="ECO:0007669"/>
    <property type="project" value="UniProtKB-UniRule"/>
</dbReference>
<dbReference type="InterPro" id="IPR003959">
    <property type="entry name" value="ATPase_AAA_core"/>
</dbReference>
<keyword evidence="1 6" id="KW-0479">Metal-binding</keyword>